<gene>
    <name evidence="1" type="ORF">AFUS01_LOCUS28461</name>
</gene>
<dbReference type="EMBL" id="CAJVCH010407176">
    <property type="protein sequence ID" value="CAG7817924.1"/>
    <property type="molecule type" value="Genomic_DNA"/>
</dbReference>
<dbReference type="Proteomes" id="UP000708208">
    <property type="component" value="Unassembled WGS sequence"/>
</dbReference>
<proteinExistence type="predicted"/>
<keyword evidence="2" id="KW-1185">Reference proteome</keyword>
<reference evidence="1" key="1">
    <citation type="submission" date="2021-06" db="EMBL/GenBank/DDBJ databases">
        <authorList>
            <person name="Hodson N. C."/>
            <person name="Mongue J. A."/>
            <person name="Jaron S. K."/>
        </authorList>
    </citation>
    <scope>NUCLEOTIDE SEQUENCE</scope>
</reference>
<accession>A0A8J2L8V3</accession>
<name>A0A8J2L8V3_9HEXA</name>
<organism evidence="1 2">
    <name type="scientific">Allacma fusca</name>
    <dbReference type="NCBI Taxonomy" id="39272"/>
    <lineage>
        <taxon>Eukaryota</taxon>
        <taxon>Metazoa</taxon>
        <taxon>Ecdysozoa</taxon>
        <taxon>Arthropoda</taxon>
        <taxon>Hexapoda</taxon>
        <taxon>Collembola</taxon>
        <taxon>Symphypleona</taxon>
        <taxon>Sminthuridae</taxon>
        <taxon>Allacma</taxon>
    </lineage>
</organism>
<protein>
    <submittedName>
        <fullName evidence="1">Uncharacterized protein</fullName>
    </submittedName>
</protein>
<feature type="non-terminal residue" evidence="1">
    <location>
        <position position="1"/>
    </location>
</feature>
<dbReference type="AlphaFoldDB" id="A0A8J2L8V3"/>
<sequence>MEIAKPQQCTDETEEERVIKRFLSRQGDVESATFPPAFFTRLPNADEFMKLKIRDESREMLLMRKSQDLFDHDELTDLYGTLEKHASPPFGL</sequence>
<comment type="caution">
    <text evidence="1">The sequence shown here is derived from an EMBL/GenBank/DDBJ whole genome shotgun (WGS) entry which is preliminary data.</text>
</comment>
<evidence type="ECO:0000313" key="1">
    <source>
        <dbReference type="EMBL" id="CAG7817924.1"/>
    </source>
</evidence>
<evidence type="ECO:0000313" key="2">
    <source>
        <dbReference type="Proteomes" id="UP000708208"/>
    </source>
</evidence>